<dbReference type="EMBL" id="JAEPCM010000149">
    <property type="protein sequence ID" value="MCG7945699.1"/>
    <property type="molecule type" value="Genomic_DNA"/>
</dbReference>
<keyword evidence="1" id="KW-0472">Membrane</keyword>
<name>A0A9E4N409_9GAMM</name>
<feature type="non-terminal residue" evidence="2">
    <location>
        <position position="1"/>
    </location>
</feature>
<feature type="transmembrane region" description="Helical" evidence="1">
    <location>
        <begin position="37"/>
        <end position="59"/>
    </location>
</feature>
<comment type="caution">
    <text evidence="2">The sequence shown here is derived from an EMBL/GenBank/DDBJ whole genome shotgun (WGS) entry which is preliminary data.</text>
</comment>
<dbReference type="GO" id="GO:0042910">
    <property type="term" value="F:xenobiotic transmembrane transporter activity"/>
    <property type="evidence" value="ECO:0007669"/>
    <property type="project" value="TreeGrafter"/>
</dbReference>
<keyword evidence="1" id="KW-0812">Transmembrane</keyword>
<dbReference type="PANTHER" id="PTHR32063:SF33">
    <property type="entry name" value="RND SUPERFAMILY EFFLUX PUMP PERMEASE COMPONENT"/>
    <property type="match status" value="1"/>
</dbReference>
<reference evidence="2" key="1">
    <citation type="journal article" date="2021" name="Proc. Natl. Acad. Sci. U.S.A.">
        <title>Global biogeography of chemosynthetic symbionts reveals both localized and globally distributed symbiont groups. .</title>
        <authorList>
            <person name="Osvatic J.T."/>
            <person name="Wilkins L.G.E."/>
            <person name="Leibrecht L."/>
            <person name="Leray M."/>
            <person name="Zauner S."/>
            <person name="Polzin J."/>
            <person name="Camacho Y."/>
            <person name="Gros O."/>
            <person name="van Gils J.A."/>
            <person name="Eisen J.A."/>
            <person name="Petersen J.M."/>
            <person name="Yuen B."/>
        </authorList>
    </citation>
    <scope>NUCLEOTIDE SEQUENCE</scope>
    <source>
        <strain evidence="2">MAGclacostrist064TRANS</strain>
    </source>
</reference>
<dbReference type="PANTHER" id="PTHR32063">
    <property type="match status" value="1"/>
</dbReference>
<protein>
    <submittedName>
        <fullName evidence="2">Efflux RND transporter permease subunit</fullName>
    </submittedName>
</protein>
<evidence type="ECO:0000313" key="3">
    <source>
        <dbReference type="Proteomes" id="UP000886667"/>
    </source>
</evidence>
<dbReference type="Gene3D" id="1.20.1640.10">
    <property type="entry name" value="Multidrug efflux transporter AcrB transmembrane domain"/>
    <property type="match status" value="1"/>
</dbReference>
<dbReference type="Pfam" id="PF00873">
    <property type="entry name" value="ACR_tran"/>
    <property type="match status" value="1"/>
</dbReference>
<gene>
    <name evidence="2" type="ORF">JAZ07_05060</name>
</gene>
<dbReference type="SUPFAM" id="SSF82866">
    <property type="entry name" value="Multidrug efflux transporter AcrB transmembrane domain"/>
    <property type="match status" value="1"/>
</dbReference>
<accession>A0A9E4N409</accession>
<dbReference type="InterPro" id="IPR001036">
    <property type="entry name" value="Acrflvin-R"/>
</dbReference>
<proteinExistence type="predicted"/>
<keyword evidence="1" id="KW-1133">Transmembrane helix</keyword>
<sequence length="86" mass="9239">RFRPILLTSISTIAGLTPLLLEKSLQAQILIPLAASIAFGLTAATLVALFLVPAVYCILDDFDLLGRLHDESDEELETISASQDQG</sequence>
<dbReference type="Proteomes" id="UP000886667">
    <property type="component" value="Unassembled WGS sequence"/>
</dbReference>
<evidence type="ECO:0000256" key="1">
    <source>
        <dbReference type="SAM" id="Phobius"/>
    </source>
</evidence>
<dbReference type="AlphaFoldDB" id="A0A9E4N409"/>
<evidence type="ECO:0000313" key="2">
    <source>
        <dbReference type="EMBL" id="MCG7945699.1"/>
    </source>
</evidence>
<organism evidence="2 3">
    <name type="scientific">Candidatus Thiodiazotropha taylori</name>
    <dbReference type="NCBI Taxonomy" id="2792791"/>
    <lineage>
        <taxon>Bacteria</taxon>
        <taxon>Pseudomonadati</taxon>
        <taxon>Pseudomonadota</taxon>
        <taxon>Gammaproteobacteria</taxon>
        <taxon>Chromatiales</taxon>
        <taxon>Sedimenticolaceae</taxon>
        <taxon>Candidatus Thiodiazotropha</taxon>
    </lineage>
</organism>
<dbReference type="GO" id="GO:0005886">
    <property type="term" value="C:plasma membrane"/>
    <property type="evidence" value="ECO:0007669"/>
    <property type="project" value="TreeGrafter"/>
</dbReference>